<evidence type="ECO:0000256" key="1">
    <source>
        <dbReference type="ARBA" id="ARBA00023277"/>
    </source>
</evidence>
<dbReference type="Proteomes" id="UP000002007">
    <property type="component" value="Chromosome"/>
</dbReference>
<dbReference type="InterPro" id="IPR013022">
    <property type="entry name" value="Xyl_isomerase-like_TIM-brl"/>
</dbReference>
<keyword evidence="4" id="KW-1185">Reference proteome</keyword>
<dbReference type="EMBL" id="CP000910">
    <property type="protein sequence ID" value="ABY21878.1"/>
    <property type="molecule type" value="Genomic_DNA"/>
</dbReference>
<proteinExistence type="predicted"/>
<dbReference type="KEGG" id="rsa:RSal33209_0122"/>
<dbReference type="AlphaFoldDB" id="A9WKR9"/>
<keyword evidence="1" id="KW-0119">Carbohydrate metabolism</keyword>
<protein>
    <recommendedName>
        <fullName evidence="2">Xylose isomerase-like TIM barrel domain-containing protein</fullName>
    </recommendedName>
</protein>
<evidence type="ECO:0000259" key="2">
    <source>
        <dbReference type="Pfam" id="PF01261"/>
    </source>
</evidence>
<dbReference type="STRING" id="288705.RSal33209_0122"/>
<evidence type="ECO:0000313" key="3">
    <source>
        <dbReference type="EMBL" id="ABY21878.1"/>
    </source>
</evidence>
<organism evidence="3 4">
    <name type="scientific">Renibacterium salmoninarum (strain ATCC 33209 / DSM 20767 / JCM 11484 / NBRC 15589 / NCIMB 2235)</name>
    <dbReference type="NCBI Taxonomy" id="288705"/>
    <lineage>
        <taxon>Bacteria</taxon>
        <taxon>Bacillati</taxon>
        <taxon>Actinomycetota</taxon>
        <taxon>Actinomycetes</taxon>
        <taxon>Micrococcales</taxon>
        <taxon>Micrococcaceae</taxon>
        <taxon>Renibacterium</taxon>
    </lineage>
</organism>
<dbReference type="RefSeq" id="WP_012243586.1">
    <property type="nucleotide sequence ID" value="NC_010168.1"/>
</dbReference>
<dbReference type="PANTHER" id="PTHR12110">
    <property type="entry name" value="HYDROXYPYRUVATE ISOMERASE"/>
    <property type="match status" value="1"/>
</dbReference>
<reference evidence="4" key="1">
    <citation type="journal article" date="2008" name="J. Bacteriol.">
        <title>Genome sequence of the fish pathogen Renibacterium salmoninarum suggests reductive evolution away from an environmental Arthrobacter ancestor.</title>
        <authorList>
            <person name="Wiens G.D."/>
            <person name="Rockey D.D."/>
            <person name="Wu Z."/>
            <person name="Chang J."/>
            <person name="Levy R."/>
            <person name="Crane S."/>
            <person name="Chen D.S."/>
            <person name="Capri G.R."/>
            <person name="Burnett J.R."/>
            <person name="Sudheesh P.S."/>
            <person name="Schipma M.J."/>
            <person name="Burd H."/>
            <person name="Bhattacharyya A."/>
            <person name="Rhodes L.D."/>
            <person name="Kaul R."/>
            <person name="Strom M.S."/>
        </authorList>
    </citation>
    <scope>NUCLEOTIDE SEQUENCE [LARGE SCALE GENOMIC DNA]</scope>
    <source>
        <strain evidence="4">ATCC 33209 / DSM 20767 / JCM 11484 / NBRC 15589 / NCIMB 2235</strain>
    </source>
</reference>
<accession>A9WKR9</accession>
<gene>
    <name evidence="3" type="ordered locus">RSal33209_0122</name>
</gene>
<evidence type="ECO:0000313" key="4">
    <source>
        <dbReference type="Proteomes" id="UP000002007"/>
    </source>
</evidence>
<dbReference type="PANTHER" id="PTHR12110:SF21">
    <property type="entry name" value="XYLOSE ISOMERASE-LIKE TIM BARREL DOMAIN-CONTAINING PROTEIN"/>
    <property type="match status" value="1"/>
</dbReference>
<sequence length="279" mass="30502">MPLAFSTLGCPDADLPEVLRLAQRFAIKGLELRSGEGQLVHPGLTAVDRRNLRQALENHDLRLLSVASYLRLLGQNEPPASKSEVTSSEAAAMISLAADLQAGGLRVFPGGVSTLNTTVQSDEQLLNGLAALSLAAQGSGVQILLETHDQSRNGADIGRVMRLLEAELPDHNFRVIWDLRHSWQAGEQLAETYSALKPWLGYLQLKDLHNDGGLTLPGDGELPLREAVQLVGPEQWFSLEWELAWNPELPALEDALAALQKLELFGTQPELEPITKKEF</sequence>
<dbReference type="Pfam" id="PF01261">
    <property type="entry name" value="AP_endonuc_2"/>
    <property type="match status" value="1"/>
</dbReference>
<dbReference type="InterPro" id="IPR036237">
    <property type="entry name" value="Xyl_isomerase-like_sf"/>
</dbReference>
<dbReference type="InterPro" id="IPR050312">
    <property type="entry name" value="IolE/XylAMocC-like"/>
</dbReference>
<dbReference type="HOGENOM" id="CLU_050006_6_3_11"/>
<feature type="domain" description="Xylose isomerase-like TIM barrel" evidence="2">
    <location>
        <begin position="20"/>
        <end position="261"/>
    </location>
</feature>
<name>A9WKR9_RENSM</name>
<dbReference type="SUPFAM" id="SSF51658">
    <property type="entry name" value="Xylose isomerase-like"/>
    <property type="match status" value="1"/>
</dbReference>
<dbReference type="Gene3D" id="3.20.20.150">
    <property type="entry name" value="Divalent-metal-dependent TIM barrel enzymes"/>
    <property type="match status" value="1"/>
</dbReference>
<dbReference type="eggNOG" id="COG1082">
    <property type="taxonomic scope" value="Bacteria"/>
</dbReference>